<gene>
    <name evidence="1" type="ORF">BDD41_4964</name>
</gene>
<dbReference type="EMBL" id="QTUJ01000005">
    <property type="protein sequence ID" value="REF66710.1"/>
    <property type="molecule type" value="Genomic_DNA"/>
</dbReference>
<protein>
    <submittedName>
        <fullName evidence="1">Uncharacterized protein</fullName>
    </submittedName>
</protein>
<reference evidence="1 2" key="1">
    <citation type="submission" date="2018-08" db="EMBL/GenBank/DDBJ databases">
        <title>Genomic Encyclopedia of Archaeal and Bacterial Type Strains, Phase II (KMG-II): from individual species to whole genera.</title>
        <authorList>
            <person name="Goeker M."/>
        </authorList>
    </citation>
    <scope>NUCLEOTIDE SEQUENCE [LARGE SCALE GENOMIC DNA]</scope>
    <source>
        <strain evidence="1 2">DSM 17099</strain>
    </source>
</reference>
<comment type="caution">
    <text evidence="1">The sequence shown here is derived from an EMBL/GenBank/DDBJ whole genome shotgun (WGS) entry which is preliminary data.</text>
</comment>
<dbReference type="Proteomes" id="UP000256941">
    <property type="component" value="Unassembled WGS sequence"/>
</dbReference>
<name>A0A3D9X818_PARVE</name>
<sequence>MVMARQPDIGRKTEVEFGKSELTLAASGDGLDPRMLALVRLLARRAARGVYEQQLQDHPASRF</sequence>
<evidence type="ECO:0000313" key="2">
    <source>
        <dbReference type="Proteomes" id="UP000256941"/>
    </source>
</evidence>
<organism evidence="1 2">
    <name type="scientific">Paracoccus versutus</name>
    <name type="common">Thiobacillus versutus</name>
    <dbReference type="NCBI Taxonomy" id="34007"/>
    <lineage>
        <taxon>Bacteria</taxon>
        <taxon>Pseudomonadati</taxon>
        <taxon>Pseudomonadota</taxon>
        <taxon>Alphaproteobacteria</taxon>
        <taxon>Rhodobacterales</taxon>
        <taxon>Paracoccaceae</taxon>
        <taxon>Paracoccus</taxon>
    </lineage>
</organism>
<accession>A0A3D9X818</accession>
<proteinExistence type="predicted"/>
<evidence type="ECO:0000313" key="1">
    <source>
        <dbReference type="EMBL" id="REF66710.1"/>
    </source>
</evidence>
<dbReference type="AlphaFoldDB" id="A0A3D9X818"/>